<dbReference type="VEuPathDB" id="FungiDB:ASPVEDRAFT_30300"/>
<dbReference type="STRING" id="1036611.A0A1L9PQI9"/>
<dbReference type="EMBL" id="KV878130">
    <property type="protein sequence ID" value="OJJ03804.1"/>
    <property type="molecule type" value="Genomic_DNA"/>
</dbReference>
<evidence type="ECO:0008006" key="3">
    <source>
        <dbReference type="Google" id="ProtNLM"/>
    </source>
</evidence>
<dbReference type="OrthoDB" id="3940621at2759"/>
<sequence length="385" mass="43614">MASRSGLGAFDMFSYDIRSLIWSEAFNTEPSSPKQGCLDAYTSLLRASKGMYNEINEFLFYGCVLEILLVPIPIPFFKISLGHLPPQPRSLSPVRQGSVQPPINALHPESLGLFPFHILDQVVVRLVSPCALERVGVFYLWKNTKTTINVLKSAGTLGRLTLSFQGGHLNLNPSYKPSFNGFDHNFFVRPFNRLRRVATIIEVTTDSEVAASAMDLATTNRTLGIKHEAWSERELRLELTKDWYNVCLLAATPGQGWSNSLRTLQQLHQEILVEWLKETQSGELQFIRQINWILANCREVIWELDPSLSLFTKARNALKYRDWITIQHGAVCTSIRKSAAMLDDLTEAIEIALVACWNFKHGQRSTPENSEEETPQPQLICLRHD</sequence>
<organism evidence="1 2">
    <name type="scientific">Aspergillus versicolor CBS 583.65</name>
    <dbReference type="NCBI Taxonomy" id="1036611"/>
    <lineage>
        <taxon>Eukaryota</taxon>
        <taxon>Fungi</taxon>
        <taxon>Dikarya</taxon>
        <taxon>Ascomycota</taxon>
        <taxon>Pezizomycotina</taxon>
        <taxon>Eurotiomycetes</taxon>
        <taxon>Eurotiomycetidae</taxon>
        <taxon>Eurotiales</taxon>
        <taxon>Aspergillaceae</taxon>
        <taxon>Aspergillus</taxon>
        <taxon>Aspergillus subgen. Nidulantes</taxon>
    </lineage>
</organism>
<gene>
    <name evidence="1" type="ORF">ASPVEDRAFT_30300</name>
</gene>
<dbReference type="Proteomes" id="UP000184073">
    <property type="component" value="Unassembled WGS sequence"/>
</dbReference>
<reference evidence="2" key="1">
    <citation type="journal article" date="2017" name="Genome Biol.">
        <title>Comparative genomics reveals high biological diversity and specific adaptations in the industrially and medically important fungal genus Aspergillus.</title>
        <authorList>
            <person name="de Vries R.P."/>
            <person name="Riley R."/>
            <person name="Wiebenga A."/>
            <person name="Aguilar-Osorio G."/>
            <person name="Amillis S."/>
            <person name="Uchima C.A."/>
            <person name="Anderluh G."/>
            <person name="Asadollahi M."/>
            <person name="Askin M."/>
            <person name="Barry K."/>
            <person name="Battaglia E."/>
            <person name="Bayram O."/>
            <person name="Benocci T."/>
            <person name="Braus-Stromeyer S.A."/>
            <person name="Caldana C."/>
            <person name="Canovas D."/>
            <person name="Cerqueira G.C."/>
            <person name="Chen F."/>
            <person name="Chen W."/>
            <person name="Choi C."/>
            <person name="Clum A."/>
            <person name="Dos Santos R.A."/>
            <person name="Damasio A.R."/>
            <person name="Diallinas G."/>
            <person name="Emri T."/>
            <person name="Fekete E."/>
            <person name="Flipphi M."/>
            <person name="Freyberg S."/>
            <person name="Gallo A."/>
            <person name="Gournas C."/>
            <person name="Habgood R."/>
            <person name="Hainaut M."/>
            <person name="Harispe M.L."/>
            <person name="Henrissat B."/>
            <person name="Hilden K.S."/>
            <person name="Hope R."/>
            <person name="Hossain A."/>
            <person name="Karabika E."/>
            <person name="Karaffa L."/>
            <person name="Karanyi Z."/>
            <person name="Krasevec N."/>
            <person name="Kuo A."/>
            <person name="Kusch H."/>
            <person name="LaButti K."/>
            <person name="Lagendijk E.L."/>
            <person name="Lapidus A."/>
            <person name="Levasseur A."/>
            <person name="Lindquist E."/>
            <person name="Lipzen A."/>
            <person name="Logrieco A.F."/>
            <person name="MacCabe A."/>
            <person name="Maekelae M.R."/>
            <person name="Malavazi I."/>
            <person name="Melin P."/>
            <person name="Meyer V."/>
            <person name="Mielnichuk N."/>
            <person name="Miskei M."/>
            <person name="Molnar A.P."/>
            <person name="Mule G."/>
            <person name="Ngan C.Y."/>
            <person name="Orejas M."/>
            <person name="Orosz E."/>
            <person name="Ouedraogo J.P."/>
            <person name="Overkamp K.M."/>
            <person name="Park H.-S."/>
            <person name="Perrone G."/>
            <person name="Piumi F."/>
            <person name="Punt P.J."/>
            <person name="Ram A.F."/>
            <person name="Ramon A."/>
            <person name="Rauscher S."/>
            <person name="Record E."/>
            <person name="Riano-Pachon D.M."/>
            <person name="Robert V."/>
            <person name="Roehrig J."/>
            <person name="Ruller R."/>
            <person name="Salamov A."/>
            <person name="Salih N.S."/>
            <person name="Samson R.A."/>
            <person name="Sandor E."/>
            <person name="Sanguinetti M."/>
            <person name="Schuetze T."/>
            <person name="Sepcic K."/>
            <person name="Shelest E."/>
            <person name="Sherlock G."/>
            <person name="Sophianopoulou V."/>
            <person name="Squina F.M."/>
            <person name="Sun H."/>
            <person name="Susca A."/>
            <person name="Todd R.B."/>
            <person name="Tsang A."/>
            <person name="Unkles S.E."/>
            <person name="van de Wiele N."/>
            <person name="van Rossen-Uffink D."/>
            <person name="Oliveira J.V."/>
            <person name="Vesth T.C."/>
            <person name="Visser J."/>
            <person name="Yu J.-H."/>
            <person name="Zhou M."/>
            <person name="Andersen M.R."/>
            <person name="Archer D.B."/>
            <person name="Baker S.E."/>
            <person name="Benoit I."/>
            <person name="Brakhage A.A."/>
            <person name="Braus G.H."/>
            <person name="Fischer R."/>
            <person name="Frisvad J.C."/>
            <person name="Goldman G.H."/>
            <person name="Houbraken J."/>
            <person name="Oakley B."/>
            <person name="Pocsi I."/>
            <person name="Scazzocchio C."/>
            <person name="Seiboth B."/>
            <person name="vanKuyk P.A."/>
            <person name="Wortman J."/>
            <person name="Dyer P.S."/>
            <person name="Grigoriev I.V."/>
        </authorList>
    </citation>
    <scope>NUCLEOTIDE SEQUENCE [LARGE SCALE GENOMIC DNA]</scope>
    <source>
        <strain evidence="2">CBS 583.65</strain>
    </source>
</reference>
<dbReference type="AlphaFoldDB" id="A0A1L9PQI9"/>
<evidence type="ECO:0000313" key="1">
    <source>
        <dbReference type="EMBL" id="OJJ03804.1"/>
    </source>
</evidence>
<protein>
    <recommendedName>
        <fullName evidence="3">F-box domain-containing protein</fullName>
    </recommendedName>
</protein>
<dbReference type="RefSeq" id="XP_040669566.1">
    <property type="nucleotide sequence ID" value="XM_040810344.1"/>
</dbReference>
<name>A0A1L9PQI9_ASPVE</name>
<accession>A0A1L9PQI9</accession>
<proteinExistence type="predicted"/>
<dbReference type="GeneID" id="63725855"/>
<evidence type="ECO:0000313" key="2">
    <source>
        <dbReference type="Proteomes" id="UP000184073"/>
    </source>
</evidence>
<keyword evidence="2" id="KW-1185">Reference proteome</keyword>